<sequence length="121" mass="13619">MANLESLPVEIIEIIIKNFEYSIDLCAFSQVNHRHYLITSKELNRRICQDPLLPQDELDGSPLHSAAISGNEPCIRRMLQAGYRPDPRVDRVWDPVILAAQGGHTEIVKILLENGVDSNTT</sequence>
<dbReference type="PROSITE" id="PS50088">
    <property type="entry name" value="ANK_REPEAT"/>
    <property type="match status" value="1"/>
</dbReference>
<dbReference type="AlphaFoldDB" id="A0A9W4I7Q1"/>
<dbReference type="Gene3D" id="1.25.40.20">
    <property type="entry name" value="Ankyrin repeat-containing domain"/>
    <property type="match status" value="1"/>
</dbReference>
<evidence type="ECO:0000313" key="3">
    <source>
        <dbReference type="Proteomes" id="UP001152646"/>
    </source>
</evidence>
<keyword evidence="1" id="KW-0040">ANK repeat</keyword>
<name>A0A9W4I7Q1_9EURO</name>
<dbReference type="InterPro" id="IPR002110">
    <property type="entry name" value="Ankyrin_rpt"/>
</dbReference>
<dbReference type="PROSITE" id="PS50297">
    <property type="entry name" value="ANK_REP_REGION"/>
    <property type="match status" value="1"/>
</dbReference>
<evidence type="ECO:0008006" key="4">
    <source>
        <dbReference type="Google" id="ProtNLM"/>
    </source>
</evidence>
<comment type="caution">
    <text evidence="2">The sequence shown here is derived from an EMBL/GenBank/DDBJ whole genome shotgun (WGS) entry which is preliminary data.</text>
</comment>
<accession>A0A9W4I7Q1</accession>
<dbReference type="OrthoDB" id="3469466at2759"/>
<proteinExistence type="predicted"/>
<gene>
    <name evidence="2" type="ORF">PSALAMII_LOCUS482</name>
</gene>
<dbReference type="Proteomes" id="UP001152646">
    <property type="component" value="Unassembled WGS sequence"/>
</dbReference>
<dbReference type="Pfam" id="PF12796">
    <property type="entry name" value="Ank_2"/>
    <property type="match status" value="1"/>
</dbReference>
<protein>
    <recommendedName>
        <fullName evidence="4">F-box domain-containing protein</fullName>
    </recommendedName>
</protein>
<dbReference type="InterPro" id="IPR036770">
    <property type="entry name" value="Ankyrin_rpt-contain_sf"/>
</dbReference>
<dbReference type="CDD" id="cd09917">
    <property type="entry name" value="F-box_SF"/>
    <property type="match status" value="1"/>
</dbReference>
<organism evidence="2 3">
    <name type="scientific">Penicillium salamii</name>
    <dbReference type="NCBI Taxonomy" id="1612424"/>
    <lineage>
        <taxon>Eukaryota</taxon>
        <taxon>Fungi</taxon>
        <taxon>Dikarya</taxon>
        <taxon>Ascomycota</taxon>
        <taxon>Pezizomycotina</taxon>
        <taxon>Eurotiomycetes</taxon>
        <taxon>Eurotiomycetidae</taxon>
        <taxon>Eurotiales</taxon>
        <taxon>Aspergillaceae</taxon>
        <taxon>Penicillium</taxon>
    </lineage>
</organism>
<evidence type="ECO:0000313" key="2">
    <source>
        <dbReference type="EMBL" id="CAG8238341.1"/>
    </source>
</evidence>
<reference evidence="2" key="1">
    <citation type="submission" date="2021-07" db="EMBL/GenBank/DDBJ databases">
        <authorList>
            <person name="Branca A.L. A."/>
        </authorList>
    </citation>
    <scope>NUCLEOTIDE SEQUENCE</scope>
</reference>
<feature type="repeat" description="ANK" evidence="1">
    <location>
        <begin position="95"/>
        <end position="121"/>
    </location>
</feature>
<dbReference type="SMART" id="SM00248">
    <property type="entry name" value="ANK"/>
    <property type="match status" value="2"/>
</dbReference>
<dbReference type="SUPFAM" id="SSF48403">
    <property type="entry name" value="Ankyrin repeat"/>
    <property type="match status" value="1"/>
</dbReference>
<evidence type="ECO:0000256" key="1">
    <source>
        <dbReference type="PROSITE-ProRule" id="PRU00023"/>
    </source>
</evidence>
<dbReference type="EMBL" id="CAJVPA010000022">
    <property type="protein sequence ID" value="CAG8238341.1"/>
    <property type="molecule type" value="Genomic_DNA"/>
</dbReference>